<protein>
    <submittedName>
        <fullName evidence="1">Uncharacterized protein</fullName>
    </submittedName>
</protein>
<dbReference type="EMBL" id="QPFP01000173">
    <property type="protein sequence ID" value="TEB19793.1"/>
    <property type="molecule type" value="Genomic_DNA"/>
</dbReference>
<dbReference type="AlphaFoldDB" id="A0A4Y7SDZ8"/>
<sequence>MGQRLSSLAAGQRVGGGEIYEIDIVIEQTDGSEDFIPSLDLTQIWILQDEITRFSLKQMPPKRWEASGYIKLSSGIQPMLCTVKGSDGEDFSSASLDCSGIQRKVPGLEHSTLGLNAQNLGKGPVYCKLRWLWLWLRLTWLWLWWGGGGLRNAKPRSAEPEIWKCTTQGSS</sequence>
<comment type="caution">
    <text evidence="1">The sequence shown here is derived from an EMBL/GenBank/DDBJ whole genome shotgun (WGS) entry which is preliminary data.</text>
</comment>
<evidence type="ECO:0000313" key="2">
    <source>
        <dbReference type="Proteomes" id="UP000298030"/>
    </source>
</evidence>
<accession>A0A4Y7SDZ8</accession>
<organism evidence="1 2">
    <name type="scientific">Coprinellus micaceus</name>
    <name type="common">Glistening ink-cap mushroom</name>
    <name type="synonym">Coprinus micaceus</name>
    <dbReference type="NCBI Taxonomy" id="71717"/>
    <lineage>
        <taxon>Eukaryota</taxon>
        <taxon>Fungi</taxon>
        <taxon>Dikarya</taxon>
        <taxon>Basidiomycota</taxon>
        <taxon>Agaricomycotina</taxon>
        <taxon>Agaricomycetes</taxon>
        <taxon>Agaricomycetidae</taxon>
        <taxon>Agaricales</taxon>
        <taxon>Agaricineae</taxon>
        <taxon>Psathyrellaceae</taxon>
        <taxon>Coprinellus</taxon>
    </lineage>
</organism>
<reference evidence="1 2" key="1">
    <citation type="journal article" date="2019" name="Nat. Ecol. Evol.">
        <title>Megaphylogeny resolves global patterns of mushroom evolution.</title>
        <authorList>
            <person name="Varga T."/>
            <person name="Krizsan K."/>
            <person name="Foldi C."/>
            <person name="Dima B."/>
            <person name="Sanchez-Garcia M."/>
            <person name="Sanchez-Ramirez S."/>
            <person name="Szollosi G.J."/>
            <person name="Szarkandi J.G."/>
            <person name="Papp V."/>
            <person name="Albert L."/>
            <person name="Andreopoulos W."/>
            <person name="Angelini C."/>
            <person name="Antonin V."/>
            <person name="Barry K.W."/>
            <person name="Bougher N.L."/>
            <person name="Buchanan P."/>
            <person name="Buyck B."/>
            <person name="Bense V."/>
            <person name="Catcheside P."/>
            <person name="Chovatia M."/>
            <person name="Cooper J."/>
            <person name="Damon W."/>
            <person name="Desjardin D."/>
            <person name="Finy P."/>
            <person name="Geml J."/>
            <person name="Haridas S."/>
            <person name="Hughes K."/>
            <person name="Justo A."/>
            <person name="Karasinski D."/>
            <person name="Kautmanova I."/>
            <person name="Kiss B."/>
            <person name="Kocsube S."/>
            <person name="Kotiranta H."/>
            <person name="LaButti K.M."/>
            <person name="Lechner B.E."/>
            <person name="Liimatainen K."/>
            <person name="Lipzen A."/>
            <person name="Lukacs Z."/>
            <person name="Mihaltcheva S."/>
            <person name="Morgado L.N."/>
            <person name="Niskanen T."/>
            <person name="Noordeloos M.E."/>
            <person name="Ohm R.A."/>
            <person name="Ortiz-Santana B."/>
            <person name="Ovrebo C."/>
            <person name="Racz N."/>
            <person name="Riley R."/>
            <person name="Savchenko A."/>
            <person name="Shiryaev A."/>
            <person name="Soop K."/>
            <person name="Spirin V."/>
            <person name="Szebenyi C."/>
            <person name="Tomsovsky M."/>
            <person name="Tulloss R.E."/>
            <person name="Uehling J."/>
            <person name="Grigoriev I.V."/>
            <person name="Vagvolgyi C."/>
            <person name="Papp T."/>
            <person name="Martin F.M."/>
            <person name="Miettinen O."/>
            <person name="Hibbett D.S."/>
            <person name="Nagy L.G."/>
        </authorList>
    </citation>
    <scope>NUCLEOTIDE SEQUENCE [LARGE SCALE GENOMIC DNA]</scope>
    <source>
        <strain evidence="1 2">FP101781</strain>
    </source>
</reference>
<gene>
    <name evidence="1" type="ORF">FA13DRAFT_324050</name>
</gene>
<name>A0A4Y7SDZ8_COPMI</name>
<evidence type="ECO:0000313" key="1">
    <source>
        <dbReference type="EMBL" id="TEB19793.1"/>
    </source>
</evidence>
<proteinExistence type="predicted"/>
<keyword evidence="2" id="KW-1185">Reference proteome</keyword>
<dbReference type="Proteomes" id="UP000298030">
    <property type="component" value="Unassembled WGS sequence"/>
</dbReference>